<dbReference type="PANTHER" id="PTHR33597:SF21">
    <property type="entry name" value="METHYLTRANSFERASE TYPE 11 DOMAIN-CONTAINING PROTEIN"/>
    <property type="match status" value="1"/>
</dbReference>
<proteinExistence type="predicted"/>
<accession>A0A5B7A0D3</accession>
<evidence type="ECO:0000313" key="2">
    <source>
        <dbReference type="EMBL" id="MPA50099.1"/>
    </source>
</evidence>
<dbReference type="EMBL" id="GHES01019540">
    <property type="protein sequence ID" value="MPA50099.1"/>
    <property type="molecule type" value="Transcribed_RNA"/>
</dbReference>
<protein>
    <recommendedName>
        <fullName evidence="1">DUF7870 domain-containing protein</fullName>
    </recommendedName>
</protein>
<dbReference type="InterPro" id="IPR057192">
    <property type="entry name" value="DUF7870"/>
</dbReference>
<dbReference type="PANTHER" id="PTHR33597">
    <property type="entry name" value="OS02G0760400 PROTEIN"/>
    <property type="match status" value="1"/>
</dbReference>
<dbReference type="AlphaFoldDB" id="A0A5B7A0D3"/>
<evidence type="ECO:0000259" key="1">
    <source>
        <dbReference type="Pfam" id="PF25276"/>
    </source>
</evidence>
<organism evidence="2">
    <name type="scientific">Davidia involucrata</name>
    <name type="common">Dove tree</name>
    <dbReference type="NCBI Taxonomy" id="16924"/>
    <lineage>
        <taxon>Eukaryota</taxon>
        <taxon>Viridiplantae</taxon>
        <taxon>Streptophyta</taxon>
        <taxon>Embryophyta</taxon>
        <taxon>Tracheophyta</taxon>
        <taxon>Spermatophyta</taxon>
        <taxon>Magnoliopsida</taxon>
        <taxon>eudicotyledons</taxon>
        <taxon>Gunneridae</taxon>
        <taxon>Pentapetalae</taxon>
        <taxon>asterids</taxon>
        <taxon>Cornales</taxon>
        <taxon>Nyssaceae</taxon>
        <taxon>Davidia</taxon>
    </lineage>
</organism>
<gene>
    <name evidence="2" type="ORF">Din_019540</name>
</gene>
<feature type="domain" description="DUF7870" evidence="1">
    <location>
        <begin position="234"/>
        <end position="410"/>
    </location>
</feature>
<name>A0A5B7A0D3_DAVIN</name>
<reference evidence="2" key="1">
    <citation type="submission" date="2019-08" db="EMBL/GenBank/DDBJ databases">
        <title>Reference gene set and small RNA set construction with multiple tissues from Davidia involucrata Baill.</title>
        <authorList>
            <person name="Yang H."/>
            <person name="Zhou C."/>
            <person name="Li G."/>
            <person name="Wang J."/>
            <person name="Gao P."/>
            <person name="Wang M."/>
            <person name="Wang R."/>
            <person name="Zhao Y."/>
        </authorList>
    </citation>
    <scope>NUCLEOTIDE SEQUENCE</scope>
    <source>
        <tissue evidence="2">Mixed with DoveR01_LX</tissue>
    </source>
</reference>
<sequence length="411" mass="46528">MMQLASGYRAKNKITMKHLKAKGIRVTSDSLFIIKLPGSMVLRVMSRSLFLAMFILTLPSIGSIIRGSSSSSNDSVIESDLIGFELLPLIFQDLADEGLLKKGDKALIVSSGIGDLKDDSLFFNDNEIDLVFESDLDRQSSIADGAFDLVFTSSFHSTEFIERVLKIGGIVVIQLSNNPSNAFHQQSNYKIVYLRRFTSTVVAMRKVGPAVELVNSLTKQRLCGVTPEAKKAALKGLEDVMLEPPTGELAKWSNSLKKIKFLPDLMGDSLEGYKRRIFITDENNGVVEWFHENYPMRNQYFEIYSLEIEVYNIEMVGKGSSSIVAPSMIRISDWLTKNVKEEDYVVMKVEAQVVEEMMREKTICLVDELFLECKNRWHEGEEKKGKRAYWECLALYGRLRDEGVGVHQWWG</sequence>
<dbReference type="Pfam" id="PF25276">
    <property type="entry name" value="DUF7870"/>
    <property type="match status" value="1"/>
</dbReference>